<keyword evidence="2" id="KW-0472">Membrane</keyword>
<reference evidence="3 4" key="1">
    <citation type="submission" date="2024-01" db="EMBL/GenBank/DDBJ databases">
        <title>A draft genome for the cacao thread blight pathogen Marasmiellus scandens.</title>
        <authorList>
            <person name="Baruah I.K."/>
            <person name="Leung J."/>
            <person name="Bukari Y."/>
            <person name="Amoako-Attah I."/>
            <person name="Meinhardt L.W."/>
            <person name="Bailey B.A."/>
            <person name="Cohen S.P."/>
        </authorList>
    </citation>
    <scope>NUCLEOTIDE SEQUENCE [LARGE SCALE GENOMIC DNA]</scope>
    <source>
        <strain evidence="3 4">GH-19</strain>
    </source>
</reference>
<evidence type="ECO:0000313" key="4">
    <source>
        <dbReference type="Proteomes" id="UP001498398"/>
    </source>
</evidence>
<evidence type="ECO:0000256" key="2">
    <source>
        <dbReference type="SAM" id="Phobius"/>
    </source>
</evidence>
<sequence>MSFPGEETAIAYFRKGIVQTGVQLGLFGVYATFSGISIYFFIARGGLRRSKARLALLVITILMLINSTADMILNIEFMLRLIPMSVSMLLKQGNSGSGEDMRILQEIRTVFTCIERFNFLVSEAIIVWRAWALYPRKMIVRIILGICLLGSYVTVLVDTGFLAPRILRGPPTSDPFDGRAEFLLVTLPVLGTTIVATALIGYKAWYHRKEVKSGLNSSISSGTTQVERVLWFLVASGFVYSTFWFAFAMISVAGGDWERISYQIYFSALPLVSALFPGLIILQEALQNSRTESVVMNGMYLAQSIRFASAPTTHSQETHSNHVVSRKSEGDRHLHEPLDV</sequence>
<keyword evidence="2" id="KW-1133">Transmembrane helix</keyword>
<name>A0ABR1JG79_9AGAR</name>
<organism evidence="3 4">
    <name type="scientific">Marasmiellus scandens</name>
    <dbReference type="NCBI Taxonomy" id="2682957"/>
    <lineage>
        <taxon>Eukaryota</taxon>
        <taxon>Fungi</taxon>
        <taxon>Dikarya</taxon>
        <taxon>Basidiomycota</taxon>
        <taxon>Agaricomycotina</taxon>
        <taxon>Agaricomycetes</taxon>
        <taxon>Agaricomycetidae</taxon>
        <taxon>Agaricales</taxon>
        <taxon>Marasmiineae</taxon>
        <taxon>Omphalotaceae</taxon>
        <taxon>Marasmiellus</taxon>
    </lineage>
</organism>
<feature type="transmembrane region" description="Helical" evidence="2">
    <location>
        <begin position="262"/>
        <end position="282"/>
    </location>
</feature>
<comment type="caution">
    <text evidence="3">The sequence shown here is derived from an EMBL/GenBank/DDBJ whole genome shotgun (WGS) entry which is preliminary data.</text>
</comment>
<dbReference type="EMBL" id="JBANRG010000014">
    <property type="protein sequence ID" value="KAK7460792.1"/>
    <property type="molecule type" value="Genomic_DNA"/>
</dbReference>
<proteinExistence type="predicted"/>
<evidence type="ECO:0000256" key="1">
    <source>
        <dbReference type="SAM" id="MobiDB-lite"/>
    </source>
</evidence>
<protein>
    <submittedName>
        <fullName evidence="3">Uncharacterized protein</fullName>
    </submittedName>
</protein>
<feature type="transmembrane region" description="Helical" evidence="2">
    <location>
        <begin position="229"/>
        <end position="250"/>
    </location>
</feature>
<feature type="transmembrane region" description="Helical" evidence="2">
    <location>
        <begin position="54"/>
        <end position="75"/>
    </location>
</feature>
<feature type="compositionally biased region" description="Basic and acidic residues" evidence="1">
    <location>
        <begin position="316"/>
        <end position="340"/>
    </location>
</feature>
<evidence type="ECO:0000313" key="3">
    <source>
        <dbReference type="EMBL" id="KAK7460792.1"/>
    </source>
</evidence>
<gene>
    <name evidence="3" type="ORF">VKT23_008720</name>
</gene>
<feature type="transmembrane region" description="Helical" evidence="2">
    <location>
        <begin position="142"/>
        <end position="162"/>
    </location>
</feature>
<feature type="region of interest" description="Disordered" evidence="1">
    <location>
        <begin position="311"/>
        <end position="340"/>
    </location>
</feature>
<keyword evidence="2" id="KW-0812">Transmembrane</keyword>
<feature type="transmembrane region" description="Helical" evidence="2">
    <location>
        <begin position="20"/>
        <end position="42"/>
    </location>
</feature>
<feature type="transmembrane region" description="Helical" evidence="2">
    <location>
        <begin position="182"/>
        <end position="202"/>
    </location>
</feature>
<accession>A0ABR1JG79</accession>
<dbReference type="Proteomes" id="UP001498398">
    <property type="component" value="Unassembled WGS sequence"/>
</dbReference>
<keyword evidence="4" id="KW-1185">Reference proteome</keyword>